<feature type="transmembrane region" description="Helical" evidence="17">
    <location>
        <begin position="12"/>
        <end position="35"/>
    </location>
</feature>
<feature type="domain" description="Heparan sulfate-N-deacetylase N-terminal" evidence="20">
    <location>
        <begin position="139"/>
        <end position="310"/>
    </location>
</feature>
<evidence type="ECO:0000256" key="5">
    <source>
        <dbReference type="ARBA" id="ARBA00012979"/>
    </source>
</evidence>
<evidence type="ECO:0000256" key="15">
    <source>
        <dbReference type="ARBA" id="ARBA00023268"/>
    </source>
</evidence>
<dbReference type="InterPro" id="IPR037359">
    <property type="entry name" value="NST/OST"/>
</dbReference>
<keyword evidence="16" id="KW-0175">Coiled coil</keyword>
<evidence type="ECO:0000256" key="16">
    <source>
        <dbReference type="SAM" id="Coils"/>
    </source>
</evidence>
<evidence type="ECO:0000256" key="8">
    <source>
        <dbReference type="ARBA" id="ARBA00022801"/>
    </source>
</evidence>
<dbReference type="InterPro" id="IPR056793">
    <property type="entry name" value="HSNSD_N"/>
</dbReference>
<dbReference type="PANTHER" id="PTHR10605:SF56">
    <property type="entry name" value="BIFUNCTIONAL HEPARAN SULFATE N-DEACETYLASE_N-SULFOTRANSFERASE"/>
    <property type="match status" value="1"/>
</dbReference>
<evidence type="ECO:0000256" key="6">
    <source>
        <dbReference type="ARBA" id="ARBA00022679"/>
    </source>
</evidence>
<evidence type="ECO:0000256" key="3">
    <source>
        <dbReference type="ARBA" id="ARBA00005093"/>
    </source>
</evidence>
<evidence type="ECO:0000259" key="20">
    <source>
        <dbReference type="Pfam" id="PF25119"/>
    </source>
</evidence>
<comment type="similarity">
    <text evidence="4">Belongs to the sulfotransferase 1 family. NDST subfamily.</text>
</comment>
<comment type="pathway">
    <text evidence="2">Glycan metabolism; heparin biosynthesis.</text>
</comment>
<keyword evidence="8" id="KW-0378">Hydrolase</keyword>
<dbReference type="EC" id="2.8.2.8" evidence="5"/>
<feature type="domain" description="Sulfotransferase" evidence="18">
    <location>
        <begin position="1507"/>
        <end position="1753"/>
    </location>
</feature>
<evidence type="ECO:0000256" key="14">
    <source>
        <dbReference type="ARBA" id="ARBA00023180"/>
    </source>
</evidence>
<evidence type="ECO:0000256" key="4">
    <source>
        <dbReference type="ARBA" id="ARBA00010420"/>
    </source>
</evidence>
<evidence type="ECO:0000259" key="19">
    <source>
        <dbReference type="Pfam" id="PF12062"/>
    </source>
</evidence>
<evidence type="ECO:0000256" key="7">
    <source>
        <dbReference type="ARBA" id="ARBA00022692"/>
    </source>
</evidence>
<keyword evidence="11" id="KW-0333">Golgi apparatus</keyword>
<proteinExistence type="inferred from homology"/>
<keyword evidence="15" id="KW-0511">Multifunctional enzyme</keyword>
<keyword evidence="9" id="KW-0735">Signal-anchor</keyword>
<dbReference type="Pfam" id="PF00685">
    <property type="entry name" value="Sulfotransfer_1"/>
    <property type="match status" value="2"/>
</dbReference>
<evidence type="ECO:0000256" key="9">
    <source>
        <dbReference type="ARBA" id="ARBA00022968"/>
    </source>
</evidence>
<evidence type="ECO:0000313" key="22">
    <source>
        <dbReference type="Proteomes" id="UP001159405"/>
    </source>
</evidence>
<dbReference type="EMBL" id="CALNXK010000302">
    <property type="protein sequence ID" value="CAH3181627.1"/>
    <property type="molecule type" value="Genomic_DNA"/>
</dbReference>
<dbReference type="InterPro" id="IPR000863">
    <property type="entry name" value="Sulfotransferase_dom"/>
</dbReference>
<keyword evidence="13" id="KW-1015">Disulfide bond</keyword>
<keyword evidence="12 17" id="KW-0472">Membrane</keyword>
<protein>
    <recommendedName>
        <fullName evidence="5">[heparan sulfate]-glucosamine N-sulfotransferase</fullName>
        <ecNumber evidence="5">2.8.2.8</ecNumber>
    </recommendedName>
</protein>
<evidence type="ECO:0000256" key="2">
    <source>
        <dbReference type="ARBA" id="ARBA00004841"/>
    </source>
</evidence>
<dbReference type="SUPFAM" id="SSF52540">
    <property type="entry name" value="P-loop containing nucleoside triphosphate hydrolases"/>
    <property type="match status" value="2"/>
</dbReference>
<evidence type="ECO:0000256" key="11">
    <source>
        <dbReference type="ARBA" id="ARBA00023034"/>
    </source>
</evidence>
<evidence type="ECO:0000256" key="17">
    <source>
        <dbReference type="SAM" id="Phobius"/>
    </source>
</evidence>
<dbReference type="Pfam" id="PF25119">
    <property type="entry name" value="HSNSD_N"/>
    <property type="match status" value="2"/>
</dbReference>
<evidence type="ECO:0000256" key="10">
    <source>
        <dbReference type="ARBA" id="ARBA00022989"/>
    </source>
</evidence>
<dbReference type="InterPro" id="IPR021930">
    <property type="entry name" value="Heparan_SO4_deacetylase_dom"/>
</dbReference>
<sequence length="1778" mass="206626">MRVFTRARRLRFSRKVCLVIIPVGWLTIFITLSLYSDHENSDKVLATEFLKSGLKTTFPVAINELHIENSLSSVQFGNRTFQVQKKILLVHKSWAKERSKLSHFVTRFLDGFRAPYVVSEVEDKPFLDLREDIKPNVVVGRYSLIVFVDIKTYIDLKPNVRQVVKLYCKKFRTGILYFISNHVGYIPEFRIEVIKPQKERQTLDVEVNESSKLLRITRRGGSAIKPNVPKGQGTRWNFIRYDPQQVPYETVEFAVNRRKRQKRELEIAVTENACVILDDGQVDGIKKVFFGGGFPFFLHTMLFMDSLEYLSAVSPMEFSLERYLQIDVDDIFIAKTGIRMKKKDVMEMLSVQERLAQKIPGFKFNLGFSGRSFRQGNNEEDDGDNAFIEHAHNFTWFGHLYDHEQPHKHSYSEIVRSLTKNEEFAKKHGIPMKRSYMIAPHHSGVYPIHEPLYDAWANVRGVRVTSTEEYPHLKPAWLRRGFIYKGVKVLPRQTCGLFTTTNFFYEIKGGKKALDKSIEGGELFGTILRNPVSIFMTHMTNYGNDQLALYTVSRLVNFVHRWTNLELKYAEPTELADIYFNLFPKDKVPVWLSPCDDSRHLQIWPSQKSCTRLPSFLVIGPPFGGLDMLLPLLNLHPDFLHIISSDNSTFGTSFFNSDNYFKGLDWYMKFFPRPTRAEQQLSYEVSDKYFTDHDSPYRASNLLKSAKILIVLDDPVKRAFYHYQHLKNVEGVELPSFDDLVKLKHDPGLSSVKRTILGAGHYSEHIARWMRYYNAKQMNIISVDDLVSRPITVMNTIQEAVRVESRFDYTQALRYDEDTGLYCPTSSTNLTECLGFKESRKVPISPQTEQYLQRYYSRHNLNLLRMNQKIDFPLPRWIHGTCSLFKLRTFDAEERMRLWRFRTGSILRRFFIGLVILSIISCWILVYHASKDLKAAKRAPVFTEEKCYQRRTSSTVHLGSPDLYELGNNISHKLEKRLLVAIRKTSITFRAEIAAELEANRFPHQFVYLEPGDKTVIPELTNLGVGKFSAVIFESIKFYLALGKVNKQLIDDYCRKFAIGIILFSEQEVYEPDIHAFKEFHLAIKTGVDNLQDVELNPKACLLRLTRAGGIIEKPTSSKWNVFFPNHSTYEAVEFATLEVTTTTLHLDNHEDNFLNEKVTRTRYTTVLADLGLVDGIRRVYFGSGLSFWLHKLLFIDSLSFVSRGQFAPSLERKIVVDIDDIFVGRPGIRMTKEDVQAMISVQKKLQEWVPGFHFNLGFSGGYFLHGNDEEDEGDWELVKNADKFWWFSHMWLHQKAHTRNTLEEMVEDLKKNLEFAKEHNIPVNTTYAVAPHHSGVFPPHDILYEAWKRVYGLKVTSTEEYPHIYPARFRRGFVYKNIKVLPRQTCGLYTHTLNLKDYPRGEKRLRDSIHGGELFQVVINNLISVFMTHLSNYGNDRLALIVFDSLTKYLQCWTNLKLSSEHPTDLAERYFSMYPEEVDPIWQNPCLDARHMKIWNLNKSCHKLPSFLVVGPQKTGTTALYTFLKMHPDILSSEQSINTFEEVQFFNGHNYNRGVDWYMDFFPDVTNKSNTILFEKSANYFDSKVTPLRAHALLPKAKIITIFFNPVKRAYSWYQHMKSHGLAAAQIPFYKVLTSVNTTEKREVRALGQRCLTPGLYAEHLERWLSYYSPSQILILDGDKLRNRPADVMLEVQRFLGVSVYDYNKRLRFDKRKGFYCQVTSHGGTNCLGKGKGRHYGPMDAKSQRFLESYYKQPNKNLVDLLQQLKKPLPEWLKPKR</sequence>
<evidence type="ECO:0000313" key="21">
    <source>
        <dbReference type="EMBL" id="CAH3181627.1"/>
    </source>
</evidence>
<keyword evidence="6" id="KW-0808">Transferase</keyword>
<dbReference type="InterPro" id="IPR027417">
    <property type="entry name" value="P-loop_NTPase"/>
</dbReference>
<name>A0ABN8RQK1_9CNID</name>
<dbReference type="PANTHER" id="PTHR10605">
    <property type="entry name" value="HEPARAN SULFATE SULFOTRANSFERASE"/>
    <property type="match status" value="1"/>
</dbReference>
<dbReference type="Proteomes" id="UP001159405">
    <property type="component" value="Unassembled WGS sequence"/>
</dbReference>
<comment type="caution">
    <text evidence="21">The sequence shown here is derived from an EMBL/GenBank/DDBJ whole genome shotgun (WGS) entry which is preliminary data.</text>
</comment>
<keyword evidence="10 17" id="KW-1133">Transmembrane helix</keyword>
<feature type="domain" description="Sulfotransferase" evidence="18">
    <location>
        <begin position="615"/>
        <end position="800"/>
    </location>
</feature>
<dbReference type="Pfam" id="PF12062">
    <property type="entry name" value="HSNSD-CE"/>
    <property type="match status" value="2"/>
</dbReference>
<evidence type="ECO:0000256" key="12">
    <source>
        <dbReference type="ARBA" id="ARBA00023136"/>
    </source>
</evidence>
<accession>A0ABN8RQK1</accession>
<dbReference type="Gene3D" id="3.40.50.300">
    <property type="entry name" value="P-loop containing nucleotide triphosphate hydrolases"/>
    <property type="match status" value="2"/>
</dbReference>
<feature type="domain" description="Heparan sulphate-N-deacetylase deacetylase" evidence="19">
    <location>
        <begin position="321"/>
        <end position="524"/>
    </location>
</feature>
<organism evidence="21 22">
    <name type="scientific">Porites lobata</name>
    <dbReference type="NCBI Taxonomy" id="104759"/>
    <lineage>
        <taxon>Eukaryota</taxon>
        <taxon>Metazoa</taxon>
        <taxon>Cnidaria</taxon>
        <taxon>Anthozoa</taxon>
        <taxon>Hexacorallia</taxon>
        <taxon>Scleractinia</taxon>
        <taxon>Fungiina</taxon>
        <taxon>Poritidae</taxon>
        <taxon>Porites</taxon>
    </lineage>
</organism>
<evidence type="ECO:0000256" key="13">
    <source>
        <dbReference type="ARBA" id="ARBA00023157"/>
    </source>
</evidence>
<evidence type="ECO:0000256" key="1">
    <source>
        <dbReference type="ARBA" id="ARBA00004323"/>
    </source>
</evidence>
<evidence type="ECO:0000259" key="18">
    <source>
        <dbReference type="Pfam" id="PF00685"/>
    </source>
</evidence>
<feature type="coiled-coil region" evidence="16">
    <location>
        <begin position="1293"/>
        <end position="1320"/>
    </location>
</feature>
<reference evidence="21 22" key="1">
    <citation type="submission" date="2022-05" db="EMBL/GenBank/DDBJ databases">
        <authorList>
            <consortium name="Genoscope - CEA"/>
            <person name="William W."/>
        </authorList>
    </citation>
    <scope>NUCLEOTIDE SEQUENCE [LARGE SCALE GENOMIC DNA]</scope>
</reference>
<keyword evidence="7 17" id="KW-0812">Transmembrane</keyword>
<comment type="subcellular location">
    <subcellularLocation>
        <location evidence="1">Golgi apparatus membrane</location>
        <topology evidence="1">Single-pass type II membrane protein</topology>
    </subcellularLocation>
</comment>
<keyword evidence="22" id="KW-1185">Reference proteome</keyword>
<gene>
    <name evidence="21" type="ORF">PLOB_00025754</name>
</gene>
<feature type="domain" description="Heparan sulphate-N-deacetylase deacetylase" evidence="19">
    <location>
        <begin position="1212"/>
        <end position="1416"/>
    </location>
</feature>
<comment type="pathway">
    <text evidence="3">Glycan metabolism; heparan sulfate biosynthesis.</text>
</comment>
<feature type="domain" description="Heparan sulfate-N-deacetylase N-terminal" evidence="20">
    <location>
        <begin position="978"/>
        <end position="1202"/>
    </location>
</feature>
<keyword evidence="14" id="KW-0325">Glycoprotein</keyword>